<evidence type="ECO:0000313" key="2">
    <source>
        <dbReference type="EMBL" id="MBF0881544.1"/>
    </source>
</evidence>
<keyword evidence="1" id="KW-0812">Transmembrane</keyword>
<gene>
    <name evidence="2" type="ORF">HKD31_02120</name>
</gene>
<sequence>MSRTESLLALTTIVGLVWGYRGGMIGAELALGILCTVFALRCGALGVRGQVTLFTYILALNSMLLQGHGYPRLGLCMFLGAMALAILRMTGVFRETSAA</sequence>
<evidence type="ECO:0000313" key="3">
    <source>
        <dbReference type="Proteomes" id="UP000644588"/>
    </source>
</evidence>
<feature type="transmembrane region" description="Helical" evidence="1">
    <location>
        <begin position="70"/>
        <end position="89"/>
    </location>
</feature>
<feature type="transmembrane region" description="Helical" evidence="1">
    <location>
        <begin position="29"/>
        <end position="58"/>
    </location>
</feature>
<accession>A0ABR9YIS0</accession>
<reference evidence="2" key="2">
    <citation type="submission" date="2020-11" db="EMBL/GenBank/DDBJ databases">
        <title>Description of novel Gluconobacter species.</title>
        <authorList>
            <person name="Cleenwerck I."/>
            <person name="Cnockaert M."/>
            <person name="Borremans W."/>
            <person name="Wieme A.D."/>
            <person name="De Vuyst L."/>
            <person name="Vandamme P."/>
        </authorList>
    </citation>
    <scope>NUCLEOTIDE SEQUENCE</scope>
    <source>
        <strain evidence="2">R-71646</strain>
    </source>
</reference>
<keyword evidence="3" id="KW-1185">Reference proteome</keyword>
<comment type="caution">
    <text evidence="2">The sequence shown here is derived from an EMBL/GenBank/DDBJ whole genome shotgun (WGS) entry which is preliminary data.</text>
</comment>
<dbReference type="RefSeq" id="WP_194263785.1">
    <property type="nucleotide sequence ID" value="NZ_JABCQF010000001.1"/>
</dbReference>
<name>A0ABR9YIS0_9PROT</name>
<dbReference type="Proteomes" id="UP000644588">
    <property type="component" value="Unassembled WGS sequence"/>
</dbReference>
<reference evidence="2" key="1">
    <citation type="submission" date="2020-04" db="EMBL/GenBank/DDBJ databases">
        <authorList>
            <person name="Sombolestani A."/>
        </authorList>
    </citation>
    <scope>NUCLEOTIDE SEQUENCE</scope>
    <source>
        <strain evidence="2">R-71646</strain>
    </source>
</reference>
<keyword evidence="1" id="KW-1133">Transmembrane helix</keyword>
<evidence type="ECO:0000256" key="1">
    <source>
        <dbReference type="SAM" id="Phobius"/>
    </source>
</evidence>
<dbReference type="EMBL" id="JABCQF010000001">
    <property type="protein sequence ID" value="MBF0881544.1"/>
    <property type="molecule type" value="Genomic_DNA"/>
</dbReference>
<protein>
    <submittedName>
        <fullName evidence="2">Uncharacterized protein</fullName>
    </submittedName>
</protein>
<proteinExistence type="predicted"/>
<organism evidence="2 3">
    <name type="scientific">Gluconobacter potus</name>
    <dbReference type="NCBI Taxonomy" id="2724927"/>
    <lineage>
        <taxon>Bacteria</taxon>
        <taxon>Pseudomonadati</taxon>
        <taxon>Pseudomonadota</taxon>
        <taxon>Alphaproteobacteria</taxon>
        <taxon>Acetobacterales</taxon>
        <taxon>Acetobacteraceae</taxon>
        <taxon>Gluconobacter</taxon>
    </lineage>
</organism>
<keyword evidence="1" id="KW-0472">Membrane</keyword>